<evidence type="ECO:0000313" key="2">
    <source>
        <dbReference type="EMBL" id="RDB02451.1"/>
    </source>
</evidence>
<dbReference type="GO" id="GO:0006313">
    <property type="term" value="P:DNA transposition"/>
    <property type="evidence" value="ECO:0007669"/>
    <property type="project" value="InterPro"/>
</dbReference>
<gene>
    <name evidence="2" type="ORF">DVG78_28820</name>
</gene>
<dbReference type="InterPro" id="IPR002686">
    <property type="entry name" value="Transposase_17"/>
</dbReference>
<accession>A0A369HY44</accession>
<dbReference type="InterPro" id="IPR036515">
    <property type="entry name" value="Transposase_17_sf"/>
</dbReference>
<dbReference type="SUPFAM" id="SSF143422">
    <property type="entry name" value="Transposase IS200-like"/>
    <property type="match status" value="1"/>
</dbReference>
<dbReference type="OrthoDB" id="9794403at2"/>
<proteinExistence type="predicted"/>
<feature type="domain" description="Transposase IS200-like" evidence="1">
    <location>
        <begin position="23"/>
        <end position="194"/>
    </location>
</feature>
<keyword evidence="3" id="KW-1185">Reference proteome</keyword>
<evidence type="ECO:0000259" key="1">
    <source>
        <dbReference type="SMART" id="SM01321"/>
    </source>
</evidence>
<comment type="caution">
    <text evidence="2">The sequence shown here is derived from an EMBL/GenBank/DDBJ whole genome shotgun (WGS) entry which is preliminary data.</text>
</comment>
<reference evidence="2 3" key="1">
    <citation type="submission" date="2018-07" db="EMBL/GenBank/DDBJ databases">
        <title>Genome analysis of Runella aurantiaca.</title>
        <authorList>
            <person name="Yang X."/>
        </authorList>
    </citation>
    <scope>NUCLEOTIDE SEQUENCE [LARGE SCALE GENOMIC DNA]</scope>
    <source>
        <strain evidence="2 3">YX9</strain>
    </source>
</reference>
<dbReference type="PANTHER" id="PTHR36966">
    <property type="entry name" value="REP-ASSOCIATED TYROSINE TRANSPOSASE"/>
    <property type="match status" value="1"/>
</dbReference>
<dbReference type="RefSeq" id="WP_114464478.1">
    <property type="nucleotide sequence ID" value="NZ_QPIW01000043.1"/>
</dbReference>
<protein>
    <submittedName>
        <fullName evidence="2">Transposase</fullName>
    </submittedName>
</protein>
<dbReference type="SMART" id="SM01321">
    <property type="entry name" value="Y1_Tnp"/>
    <property type="match status" value="1"/>
</dbReference>
<sequence length="205" mass="23818">MAPPNDFSHYRRQSFRLQGYDYRNEGMYFVTICTKDRLPYFGQIIDNQMVLSEIGQIVWDNWFKIPQFSPHIALDEFVVMPNHIHGILAIVQSVASLQCNDATRQPHNATTTIDTDKNQLMSAISPKSGSISRVLNSYKGACSKEIKKVASLQCNDATRQYNDATGFDWQSKFHDRIIRNEEELCRIQQYIIHNPNNWKDDENHF</sequence>
<dbReference type="Proteomes" id="UP000253141">
    <property type="component" value="Unassembled WGS sequence"/>
</dbReference>
<name>A0A369HY44_9BACT</name>
<organism evidence="2 3">
    <name type="scientific">Runella aurantiaca</name>
    <dbReference type="NCBI Taxonomy" id="2282308"/>
    <lineage>
        <taxon>Bacteria</taxon>
        <taxon>Pseudomonadati</taxon>
        <taxon>Bacteroidota</taxon>
        <taxon>Cytophagia</taxon>
        <taxon>Cytophagales</taxon>
        <taxon>Spirosomataceae</taxon>
        <taxon>Runella</taxon>
    </lineage>
</organism>
<dbReference type="PANTHER" id="PTHR36966:SF1">
    <property type="entry name" value="REP-ASSOCIATED TYROSINE TRANSPOSASE"/>
    <property type="match status" value="1"/>
</dbReference>
<evidence type="ECO:0000313" key="3">
    <source>
        <dbReference type="Proteomes" id="UP000253141"/>
    </source>
</evidence>
<dbReference type="GO" id="GO:0004803">
    <property type="term" value="F:transposase activity"/>
    <property type="evidence" value="ECO:0007669"/>
    <property type="project" value="InterPro"/>
</dbReference>
<dbReference type="GO" id="GO:0043565">
    <property type="term" value="F:sequence-specific DNA binding"/>
    <property type="evidence" value="ECO:0007669"/>
    <property type="project" value="TreeGrafter"/>
</dbReference>
<dbReference type="InterPro" id="IPR052715">
    <property type="entry name" value="RAYT_transposase"/>
</dbReference>
<dbReference type="AlphaFoldDB" id="A0A369HY44"/>
<dbReference type="Gene3D" id="3.30.70.1290">
    <property type="entry name" value="Transposase IS200-like"/>
    <property type="match status" value="1"/>
</dbReference>
<dbReference type="EMBL" id="QPIW01000043">
    <property type="protein sequence ID" value="RDB02451.1"/>
    <property type="molecule type" value="Genomic_DNA"/>
</dbReference>